<keyword evidence="3" id="KW-1185">Reference proteome</keyword>
<reference evidence="2 3" key="1">
    <citation type="submission" date="2023-12" db="EMBL/GenBank/DDBJ databases">
        <title>Blastococcus brunescens sp. nov., an actonobacterium isolated from sandstone collected in sahara desert.</title>
        <authorList>
            <person name="Gtari M."/>
            <person name="Ghodhbane F."/>
        </authorList>
    </citation>
    <scope>NUCLEOTIDE SEQUENCE [LARGE SCALE GENOMIC DNA]</scope>
    <source>
        <strain evidence="2 3">BMG 8361</strain>
    </source>
</reference>
<dbReference type="InterPro" id="IPR001307">
    <property type="entry name" value="Thiosulphate_STrfase_CS"/>
</dbReference>
<dbReference type="Gene3D" id="3.40.250.10">
    <property type="entry name" value="Rhodanese-like domain"/>
    <property type="match status" value="2"/>
</dbReference>
<gene>
    <name evidence="2" type="ORF">U6N30_08530</name>
</gene>
<dbReference type="CDD" id="cd00158">
    <property type="entry name" value="RHOD"/>
    <property type="match status" value="2"/>
</dbReference>
<dbReference type="SMART" id="SM00450">
    <property type="entry name" value="RHOD"/>
    <property type="match status" value="2"/>
</dbReference>
<dbReference type="Pfam" id="PF00581">
    <property type="entry name" value="Rhodanese"/>
    <property type="match status" value="2"/>
</dbReference>
<evidence type="ECO:0000313" key="2">
    <source>
        <dbReference type="EMBL" id="WRL65611.1"/>
    </source>
</evidence>
<accession>A0ABZ1B7F6</accession>
<dbReference type="EMBL" id="CP141261">
    <property type="protein sequence ID" value="WRL65611.1"/>
    <property type="molecule type" value="Genomic_DNA"/>
</dbReference>
<evidence type="ECO:0000259" key="1">
    <source>
        <dbReference type="PROSITE" id="PS50206"/>
    </source>
</evidence>
<protein>
    <submittedName>
        <fullName evidence="2">Rhodanese-like domain-containing protein</fullName>
    </submittedName>
</protein>
<evidence type="ECO:0000313" key="3">
    <source>
        <dbReference type="Proteomes" id="UP001324287"/>
    </source>
</evidence>
<dbReference type="InterPro" id="IPR036866">
    <property type="entry name" value="RibonucZ/Hydroxyglut_hydro"/>
</dbReference>
<dbReference type="InterPro" id="IPR001763">
    <property type="entry name" value="Rhodanese-like_dom"/>
</dbReference>
<dbReference type="InterPro" id="IPR050229">
    <property type="entry name" value="GlpE_sulfurtransferase"/>
</dbReference>
<dbReference type="PROSITE" id="PS50206">
    <property type="entry name" value="RHODANESE_3"/>
    <property type="match status" value="2"/>
</dbReference>
<dbReference type="SUPFAM" id="SSF56281">
    <property type="entry name" value="Metallo-hydrolase/oxidoreductase"/>
    <property type="match status" value="1"/>
</dbReference>
<feature type="domain" description="Rhodanese" evidence="1">
    <location>
        <begin position="145"/>
        <end position="236"/>
    </location>
</feature>
<dbReference type="PROSITE" id="PS00380">
    <property type="entry name" value="RHODANESE_1"/>
    <property type="match status" value="2"/>
</dbReference>
<organism evidence="2 3">
    <name type="scientific">Blastococcus brunescens</name>
    <dbReference type="NCBI Taxonomy" id="1564165"/>
    <lineage>
        <taxon>Bacteria</taxon>
        <taxon>Bacillati</taxon>
        <taxon>Actinomycetota</taxon>
        <taxon>Actinomycetes</taxon>
        <taxon>Geodermatophilales</taxon>
        <taxon>Geodermatophilaceae</taxon>
        <taxon>Blastococcus</taxon>
    </lineage>
</organism>
<feature type="domain" description="Rhodanese" evidence="1">
    <location>
        <begin position="248"/>
        <end position="335"/>
    </location>
</feature>
<dbReference type="Proteomes" id="UP001324287">
    <property type="component" value="Chromosome"/>
</dbReference>
<dbReference type="InterPro" id="IPR036873">
    <property type="entry name" value="Rhodanese-like_dom_sf"/>
</dbReference>
<dbReference type="PANTHER" id="PTHR43031:SF1">
    <property type="entry name" value="PYRIDINE NUCLEOTIDE-DISULPHIDE OXIDOREDUCTASE"/>
    <property type="match status" value="1"/>
</dbReference>
<dbReference type="Gene3D" id="3.60.15.10">
    <property type="entry name" value="Ribonuclease Z/Hydroxyacylglutathione hydrolase-like"/>
    <property type="match status" value="1"/>
</dbReference>
<dbReference type="RefSeq" id="WP_324276929.1">
    <property type="nucleotide sequence ID" value="NZ_CP141261.1"/>
</dbReference>
<dbReference type="PANTHER" id="PTHR43031">
    <property type="entry name" value="FAD-DEPENDENT OXIDOREDUCTASE"/>
    <property type="match status" value="1"/>
</dbReference>
<dbReference type="SUPFAM" id="SSF52821">
    <property type="entry name" value="Rhodanese/Cell cycle control phosphatase"/>
    <property type="match status" value="2"/>
</dbReference>
<proteinExistence type="predicted"/>
<name>A0ABZ1B7F6_9ACTN</name>
<sequence length="340" mass="36367">MLLDGAAPLGVFSGGSLIVGSAARTDLLGQERTEELARAQYRSLQRLARLGDDVALWPTHGAGSFCSAPPGAQRTSTIGTEKTHNALLKATDEDPFVQALINSLGSYPEYFDHLGELNRRGPRVLHTSSAHRVDLLTASMVEQLRGEGTTVVDVRPIADYGQAHVPGAISILLRDQFATWLGWLVPFGGPLIIVRNQDQDLAEIVWQSLKIGYERILGELAGGMAAWTADGRPVEGVRLLDAEQLAARRGDVEVLDVRQESEYAAGHIPGARHIELGAIAQQAGELPTRPTVVMCGHGERAMGAASVLAKAGRPDIAVLTGGPEDWAETTGDNLVRGWRA</sequence>